<dbReference type="PANTHER" id="PTHR43200:SF2">
    <property type="entry name" value="3'(2'),5'-BISPHOSPHATE NUCLEOTIDASE"/>
    <property type="match status" value="1"/>
</dbReference>
<dbReference type="InterPro" id="IPR051090">
    <property type="entry name" value="Inositol_monoP_superfamily"/>
</dbReference>
<dbReference type="AlphaFoldDB" id="A0A6G1GWU4"/>
<keyword evidence="6 9" id="KW-0460">Magnesium</keyword>
<dbReference type="GO" id="GO:0000103">
    <property type="term" value="P:sulfate assimilation"/>
    <property type="evidence" value="ECO:0007669"/>
    <property type="project" value="TreeGrafter"/>
</dbReference>
<dbReference type="GO" id="GO:0046872">
    <property type="term" value="F:metal ion binding"/>
    <property type="evidence" value="ECO:0007669"/>
    <property type="project" value="UniProtKB-UniRule"/>
</dbReference>
<evidence type="ECO:0000256" key="2">
    <source>
        <dbReference type="ARBA" id="ARBA00009759"/>
    </source>
</evidence>
<dbReference type="InterPro" id="IPR000760">
    <property type="entry name" value="Inositol_monophosphatase-like"/>
</dbReference>
<gene>
    <name evidence="11" type="ORF">K402DRAFT_357836</name>
</gene>
<dbReference type="GO" id="GO:0008441">
    <property type="term" value="F:3'(2'),5'-bisphosphate nucleotidase activity"/>
    <property type="evidence" value="ECO:0007669"/>
    <property type="project" value="UniProtKB-UniRule"/>
</dbReference>
<name>A0A6G1GWU4_9PEZI</name>
<dbReference type="EC" id="3.1.3.7" evidence="3 10"/>
<dbReference type="NCBIfam" id="TIGR01330">
    <property type="entry name" value="bisphos_HAL2"/>
    <property type="match status" value="1"/>
</dbReference>
<keyword evidence="5 10" id="KW-0378">Hydrolase</keyword>
<dbReference type="OrthoDB" id="411145at2759"/>
<evidence type="ECO:0000256" key="9">
    <source>
        <dbReference type="PIRSR" id="PIRSR600760-2"/>
    </source>
</evidence>
<keyword evidence="12" id="KW-1185">Reference proteome</keyword>
<dbReference type="Gene3D" id="3.30.540.10">
    <property type="entry name" value="Fructose-1,6-Bisphosphatase, subunit A, domain 1"/>
    <property type="match status" value="1"/>
</dbReference>
<evidence type="ECO:0000256" key="7">
    <source>
        <dbReference type="ARBA" id="ARBA00044479"/>
    </source>
</evidence>
<evidence type="ECO:0000313" key="12">
    <source>
        <dbReference type="Proteomes" id="UP000800041"/>
    </source>
</evidence>
<protein>
    <recommendedName>
        <fullName evidence="3 10">3'(2'),5'-bisphosphate nucleotidase</fullName>
        <ecNumber evidence="3 10">3.1.3.7</ecNumber>
    </recommendedName>
</protein>
<evidence type="ECO:0000256" key="6">
    <source>
        <dbReference type="ARBA" id="ARBA00022842"/>
    </source>
</evidence>
<dbReference type="PROSITE" id="PS00629">
    <property type="entry name" value="IMP_1"/>
    <property type="match status" value="1"/>
</dbReference>
<dbReference type="CDD" id="cd01517">
    <property type="entry name" value="PAP_phosphatase"/>
    <property type="match status" value="1"/>
</dbReference>
<comment type="cofactor">
    <cofactor evidence="1 9 10">
        <name>Mg(2+)</name>
        <dbReference type="ChEBI" id="CHEBI:18420"/>
    </cofactor>
</comment>
<dbReference type="PRINTS" id="PR00377">
    <property type="entry name" value="IMPHPHTASES"/>
</dbReference>
<evidence type="ECO:0000256" key="8">
    <source>
        <dbReference type="ARBA" id="ARBA00044484"/>
    </source>
</evidence>
<keyword evidence="4 9" id="KW-0479">Metal-binding</keyword>
<dbReference type="PANTHER" id="PTHR43200">
    <property type="entry name" value="PHOSPHATASE"/>
    <property type="match status" value="1"/>
</dbReference>
<dbReference type="Pfam" id="PF00459">
    <property type="entry name" value="Inositol_P"/>
    <property type="match status" value="1"/>
</dbReference>
<feature type="binding site" evidence="9">
    <location>
        <position position="70"/>
    </location>
    <ligand>
        <name>Mg(2+)</name>
        <dbReference type="ChEBI" id="CHEBI:18420"/>
        <label>1</label>
        <note>catalytic</note>
    </ligand>
</feature>
<feature type="binding site" evidence="9">
    <location>
        <position position="135"/>
    </location>
    <ligand>
        <name>Mg(2+)</name>
        <dbReference type="ChEBI" id="CHEBI:18420"/>
        <label>1</label>
        <note>catalytic</note>
    </ligand>
</feature>
<accession>A0A6G1GWU4</accession>
<dbReference type="InterPro" id="IPR006239">
    <property type="entry name" value="DPNP"/>
</dbReference>
<comment type="catalytic activity">
    <reaction evidence="7">
        <text>adenosine 3',5'-bisphosphate + H2O = AMP + phosphate</text>
        <dbReference type="Rhea" id="RHEA:10040"/>
        <dbReference type="ChEBI" id="CHEBI:15377"/>
        <dbReference type="ChEBI" id="CHEBI:43474"/>
        <dbReference type="ChEBI" id="CHEBI:58343"/>
        <dbReference type="ChEBI" id="CHEBI:456215"/>
        <dbReference type="EC" id="3.1.3.7"/>
    </reaction>
    <physiologicalReaction direction="left-to-right" evidence="7">
        <dbReference type="Rhea" id="RHEA:10041"/>
    </physiologicalReaction>
</comment>
<feature type="binding site" evidence="9">
    <location>
        <position position="294"/>
    </location>
    <ligand>
        <name>Mg(2+)</name>
        <dbReference type="ChEBI" id="CHEBI:18420"/>
        <label>1</label>
        <note>catalytic</note>
    </ligand>
</feature>
<comment type="function">
    <text evidence="10">Converts adenosine 3'-phosphate 5'-phosphosulfate (PAPS) to adenosine 5'-phosphosulfate (APS) and 3'(2')-phosphoadenosine 5'-phosphate (PAP) to AMP.</text>
</comment>
<comment type="similarity">
    <text evidence="2 10">Belongs to the inositol monophosphatase superfamily.</text>
</comment>
<comment type="catalytic activity">
    <reaction evidence="8">
        <text>3'-phosphoadenylyl sulfate + H2O = adenosine 5'-phosphosulfate + phosphate</text>
        <dbReference type="Rhea" id="RHEA:77639"/>
        <dbReference type="ChEBI" id="CHEBI:15377"/>
        <dbReference type="ChEBI" id="CHEBI:43474"/>
        <dbReference type="ChEBI" id="CHEBI:58243"/>
        <dbReference type="ChEBI" id="CHEBI:58339"/>
        <dbReference type="EC" id="3.1.3.7"/>
    </reaction>
    <physiologicalReaction direction="left-to-right" evidence="8">
        <dbReference type="Rhea" id="RHEA:77640"/>
    </physiologicalReaction>
</comment>
<dbReference type="EMBL" id="ML977163">
    <property type="protein sequence ID" value="KAF1985282.1"/>
    <property type="molecule type" value="Genomic_DNA"/>
</dbReference>
<organism evidence="11 12">
    <name type="scientific">Aulographum hederae CBS 113979</name>
    <dbReference type="NCBI Taxonomy" id="1176131"/>
    <lineage>
        <taxon>Eukaryota</taxon>
        <taxon>Fungi</taxon>
        <taxon>Dikarya</taxon>
        <taxon>Ascomycota</taxon>
        <taxon>Pezizomycotina</taxon>
        <taxon>Dothideomycetes</taxon>
        <taxon>Pleosporomycetidae</taxon>
        <taxon>Aulographales</taxon>
        <taxon>Aulographaceae</taxon>
    </lineage>
</organism>
<dbReference type="GO" id="GO:0043647">
    <property type="term" value="P:inositol phosphate metabolic process"/>
    <property type="evidence" value="ECO:0007669"/>
    <property type="project" value="UniProtKB-UniRule"/>
</dbReference>
<sequence length="351" mass="37976">MTSPYEAELRLALLTVQRAALLTKALLNSIDKGAMEKSDDTPVTIADLGAQALLISALHSAFPSDSFVGEESATMLREDPALCDRVWNLVESTHLEDAEADAELARPKTKEELLDLIDLGTSSGKTNRGRIWVMDPIDGTATYMRGEQYAVCLCLLVDGTQEVAVLGCPNLDVTSGPICEASVPKPGVDGVILSAVRGRGAFIGPLTAGRLPQPTKIEQRKSIQDWSKAIMVESLNSSSMDQEKCRKVAEELGVKQQPIDLWSTQLKYVALAVGGHDFMLRIPKDAWHRSCVWDHAGGDLIYQESGGKVTDMSGNPVNHGAGRRLYDNCGNVCAPEGSHHIILETVEKVGR</sequence>
<reference evidence="11" key="1">
    <citation type="journal article" date="2020" name="Stud. Mycol.">
        <title>101 Dothideomycetes genomes: a test case for predicting lifestyles and emergence of pathogens.</title>
        <authorList>
            <person name="Haridas S."/>
            <person name="Albert R."/>
            <person name="Binder M."/>
            <person name="Bloem J."/>
            <person name="Labutti K."/>
            <person name="Salamov A."/>
            <person name="Andreopoulos B."/>
            <person name="Baker S."/>
            <person name="Barry K."/>
            <person name="Bills G."/>
            <person name="Bluhm B."/>
            <person name="Cannon C."/>
            <person name="Castanera R."/>
            <person name="Culley D."/>
            <person name="Daum C."/>
            <person name="Ezra D."/>
            <person name="Gonzalez J."/>
            <person name="Henrissat B."/>
            <person name="Kuo A."/>
            <person name="Liang C."/>
            <person name="Lipzen A."/>
            <person name="Lutzoni F."/>
            <person name="Magnuson J."/>
            <person name="Mondo S."/>
            <person name="Nolan M."/>
            <person name="Ohm R."/>
            <person name="Pangilinan J."/>
            <person name="Park H.-J."/>
            <person name="Ramirez L."/>
            <person name="Alfaro M."/>
            <person name="Sun H."/>
            <person name="Tritt A."/>
            <person name="Yoshinaga Y."/>
            <person name="Zwiers L.-H."/>
            <person name="Turgeon B."/>
            <person name="Goodwin S."/>
            <person name="Spatafora J."/>
            <person name="Crous P."/>
            <person name="Grigoriev I."/>
        </authorList>
    </citation>
    <scope>NUCLEOTIDE SEQUENCE</scope>
    <source>
        <strain evidence="11">CBS 113979</strain>
    </source>
</reference>
<evidence type="ECO:0000313" key="11">
    <source>
        <dbReference type="EMBL" id="KAF1985282.1"/>
    </source>
</evidence>
<dbReference type="Gene3D" id="3.40.190.80">
    <property type="match status" value="1"/>
</dbReference>
<proteinExistence type="inferred from homology"/>
<feature type="binding site" evidence="9">
    <location>
        <position position="138"/>
    </location>
    <ligand>
        <name>Mg(2+)</name>
        <dbReference type="ChEBI" id="CHEBI:18420"/>
        <label>1</label>
        <note>catalytic</note>
    </ligand>
</feature>
<dbReference type="SUPFAM" id="SSF56655">
    <property type="entry name" value="Carbohydrate phosphatase"/>
    <property type="match status" value="1"/>
</dbReference>
<evidence type="ECO:0000256" key="5">
    <source>
        <dbReference type="ARBA" id="ARBA00022801"/>
    </source>
</evidence>
<dbReference type="Proteomes" id="UP000800041">
    <property type="component" value="Unassembled WGS sequence"/>
</dbReference>
<evidence type="ECO:0000256" key="3">
    <source>
        <dbReference type="ARBA" id="ARBA00012633"/>
    </source>
</evidence>
<dbReference type="InterPro" id="IPR020583">
    <property type="entry name" value="Inositol_monoP_metal-BS"/>
</dbReference>
<evidence type="ECO:0000256" key="1">
    <source>
        <dbReference type="ARBA" id="ARBA00001946"/>
    </source>
</evidence>
<feature type="binding site" evidence="9">
    <location>
        <position position="137"/>
    </location>
    <ligand>
        <name>Mg(2+)</name>
        <dbReference type="ChEBI" id="CHEBI:18420"/>
        <label>1</label>
        <note>catalytic</note>
    </ligand>
</feature>
<evidence type="ECO:0000256" key="4">
    <source>
        <dbReference type="ARBA" id="ARBA00022723"/>
    </source>
</evidence>
<evidence type="ECO:0000256" key="10">
    <source>
        <dbReference type="RuleBase" id="RU368076"/>
    </source>
</evidence>